<dbReference type="PROSITE" id="PS50240">
    <property type="entry name" value="TRYPSIN_DOM"/>
    <property type="match status" value="1"/>
</dbReference>
<dbReference type="Pfam" id="PF00089">
    <property type="entry name" value="Trypsin"/>
    <property type="match status" value="1"/>
</dbReference>
<dbReference type="Gene3D" id="2.40.10.10">
    <property type="entry name" value="Trypsin-like serine proteases"/>
    <property type="match status" value="1"/>
</dbReference>
<gene>
    <name evidence="3" type="ORF">A9Q84_14875</name>
</gene>
<dbReference type="InterPro" id="IPR018114">
    <property type="entry name" value="TRYPSIN_HIS"/>
</dbReference>
<dbReference type="PRINTS" id="PR00722">
    <property type="entry name" value="CHYMOTRYPSIN"/>
</dbReference>
<proteinExistence type="predicted"/>
<dbReference type="InterPro" id="IPR009003">
    <property type="entry name" value="Peptidase_S1_PA"/>
</dbReference>
<dbReference type="EMBL" id="MAAO01000007">
    <property type="protein sequence ID" value="OUR95782.1"/>
    <property type="molecule type" value="Genomic_DNA"/>
</dbReference>
<evidence type="ECO:0000313" key="3">
    <source>
        <dbReference type="EMBL" id="OUR95782.1"/>
    </source>
</evidence>
<name>A0A1Y5F549_9BACT</name>
<sequence>MRKTILALSTLAVLASCGKNYNEGSDLHSGSILNGVTAREMQFSNVVGLKSVSGSMMRMCSSTLISPYILLTAAHCAKSAGEAVFKNNIDDTDLNIKIEKTIVHGDYKEGNTKDDIALLILSKRAPVALDKILPLITKKEIAANDIGKGDTVTIVGYGRDENGNSGIKKYRDVKIVKNFFCSDYSLKKVFNLERGAYYGDSGGAAFIKIGNKVRQIGVAASILEERTVLFVEGVCARSFYVNVTRHSDWILKHSGYYKGVDHAKLSANIIEKYNLARELNRSVVRNRVNLSSSLYGNIEISIHNYQTYNARKIPEFARVEMCNDSKCKTLETKSLSVLNYILQKRYEINQTITIPVSEVLERMDKYPTIKLSFHGERRSFFSSRPLLATLNFPADLSQNFTARDLEDHRSIERFTVLDEKDYKSEIIFKVNQ</sequence>
<dbReference type="SMART" id="SM00020">
    <property type="entry name" value="Tryp_SPc"/>
    <property type="match status" value="1"/>
</dbReference>
<feature type="domain" description="Peptidase S1" evidence="2">
    <location>
        <begin position="32"/>
        <end position="255"/>
    </location>
</feature>
<reference evidence="4" key="1">
    <citation type="journal article" date="2017" name="Proc. Natl. Acad. Sci. U.S.A.">
        <title>Simulation of Deepwater Horizon oil plume reveals substrate specialization within a complex community of hydrocarbon-degraders.</title>
        <authorList>
            <person name="Hu P."/>
            <person name="Dubinsky E.A."/>
            <person name="Probst A.J."/>
            <person name="Wang J."/>
            <person name="Sieber C.M.K."/>
            <person name="Tom L.M."/>
            <person name="Gardinali P."/>
            <person name="Banfield J.F."/>
            <person name="Atlas R.M."/>
            <person name="Andersen G.L."/>
        </authorList>
    </citation>
    <scope>NUCLEOTIDE SEQUENCE [LARGE SCALE GENOMIC DNA]</scope>
</reference>
<organism evidence="3 4">
    <name type="scientific">Halobacteriovorax marinus</name>
    <dbReference type="NCBI Taxonomy" id="97084"/>
    <lineage>
        <taxon>Bacteria</taxon>
        <taxon>Pseudomonadati</taxon>
        <taxon>Bdellovibrionota</taxon>
        <taxon>Bacteriovoracia</taxon>
        <taxon>Bacteriovoracales</taxon>
        <taxon>Halobacteriovoraceae</taxon>
        <taxon>Halobacteriovorax</taxon>
    </lineage>
</organism>
<dbReference type="GO" id="GO:0004252">
    <property type="term" value="F:serine-type endopeptidase activity"/>
    <property type="evidence" value="ECO:0007669"/>
    <property type="project" value="InterPro"/>
</dbReference>
<dbReference type="InterPro" id="IPR001254">
    <property type="entry name" value="Trypsin_dom"/>
</dbReference>
<dbReference type="InterPro" id="IPR043504">
    <property type="entry name" value="Peptidase_S1_PA_chymotrypsin"/>
</dbReference>
<dbReference type="PROSITE" id="PS00134">
    <property type="entry name" value="TRYPSIN_HIS"/>
    <property type="match status" value="1"/>
</dbReference>
<keyword evidence="1" id="KW-1015">Disulfide bond</keyword>
<dbReference type="InterPro" id="IPR001314">
    <property type="entry name" value="Peptidase_S1A"/>
</dbReference>
<dbReference type="AlphaFoldDB" id="A0A1Y5F549"/>
<dbReference type="Proteomes" id="UP000196531">
    <property type="component" value="Unassembled WGS sequence"/>
</dbReference>
<dbReference type="PROSITE" id="PS51257">
    <property type="entry name" value="PROKAR_LIPOPROTEIN"/>
    <property type="match status" value="1"/>
</dbReference>
<dbReference type="SUPFAM" id="SSF50494">
    <property type="entry name" value="Trypsin-like serine proteases"/>
    <property type="match status" value="1"/>
</dbReference>
<protein>
    <recommendedName>
        <fullName evidence="2">Peptidase S1 domain-containing protein</fullName>
    </recommendedName>
</protein>
<evidence type="ECO:0000256" key="1">
    <source>
        <dbReference type="ARBA" id="ARBA00023157"/>
    </source>
</evidence>
<dbReference type="PANTHER" id="PTHR24256">
    <property type="entry name" value="TRYPTASE-RELATED"/>
    <property type="match status" value="1"/>
</dbReference>
<comment type="caution">
    <text evidence="3">The sequence shown here is derived from an EMBL/GenBank/DDBJ whole genome shotgun (WGS) entry which is preliminary data.</text>
</comment>
<dbReference type="GO" id="GO:0006508">
    <property type="term" value="P:proteolysis"/>
    <property type="evidence" value="ECO:0007669"/>
    <property type="project" value="InterPro"/>
</dbReference>
<dbReference type="InterPro" id="IPR051487">
    <property type="entry name" value="Ser/Thr_Proteases_Immune/Dev"/>
</dbReference>
<evidence type="ECO:0000259" key="2">
    <source>
        <dbReference type="PROSITE" id="PS50240"/>
    </source>
</evidence>
<accession>A0A1Y5F549</accession>
<evidence type="ECO:0000313" key="4">
    <source>
        <dbReference type="Proteomes" id="UP000196531"/>
    </source>
</evidence>